<evidence type="ECO:0000256" key="16">
    <source>
        <dbReference type="ARBA" id="ARBA00047640"/>
    </source>
</evidence>
<keyword evidence="3" id="KW-0813">Transport</keyword>
<evidence type="ECO:0000256" key="9">
    <source>
        <dbReference type="ARBA" id="ARBA00022840"/>
    </source>
</evidence>
<reference evidence="18 19" key="1">
    <citation type="submission" date="2014-12" db="EMBL/GenBank/DDBJ databases">
        <title>16Stimator: statistical estimation of ribosomal gene copy numbers from draft genome assemblies.</title>
        <authorList>
            <person name="Perisin M.A."/>
            <person name="Vetter M."/>
            <person name="Gilbert J.A."/>
            <person name="Bergelson J."/>
        </authorList>
    </citation>
    <scope>NUCLEOTIDE SEQUENCE [LARGE SCALE GENOMIC DNA]</scope>
    <source>
        <strain evidence="18 19">MEJ076</strain>
    </source>
</reference>
<evidence type="ECO:0000256" key="2">
    <source>
        <dbReference type="ARBA" id="ARBA00011469"/>
    </source>
</evidence>
<comment type="subunit">
    <text evidence="2">The complex is composed of two ATP-binding proteins (GsiA), two transmembrane proteins (GsiC and GsiD) and a solute-binding protein (GsiB).</text>
</comment>
<protein>
    <recommendedName>
        <fullName evidence="15">Glutathione import ATP-binding protein GsiA</fullName>
        <ecNumber evidence="14">7.4.2.10</ecNumber>
    </recommendedName>
</protein>
<evidence type="ECO:0000256" key="14">
    <source>
        <dbReference type="ARBA" id="ARBA00039050"/>
    </source>
</evidence>
<dbReference type="NCBIfam" id="NF007739">
    <property type="entry name" value="PRK10419.1"/>
    <property type="match status" value="2"/>
</dbReference>
<dbReference type="NCBIfam" id="NF008453">
    <property type="entry name" value="PRK11308.1"/>
    <property type="match status" value="2"/>
</dbReference>
<organism evidence="18 19">
    <name type="scientific">Agrobacterium tumefaciens</name>
    <dbReference type="NCBI Taxonomy" id="358"/>
    <lineage>
        <taxon>Bacteria</taxon>
        <taxon>Pseudomonadati</taxon>
        <taxon>Pseudomonadota</taxon>
        <taxon>Alphaproteobacteria</taxon>
        <taxon>Hyphomicrobiales</taxon>
        <taxon>Rhizobiaceae</taxon>
        <taxon>Rhizobium/Agrobacterium group</taxon>
        <taxon>Agrobacterium</taxon>
        <taxon>Agrobacterium tumefaciens complex</taxon>
    </lineage>
</organism>
<feature type="domain" description="ABC transporter" evidence="17">
    <location>
        <begin position="314"/>
        <end position="564"/>
    </location>
</feature>
<dbReference type="Proteomes" id="UP000035017">
    <property type="component" value="Unassembled WGS sequence"/>
</dbReference>
<dbReference type="CDD" id="cd03257">
    <property type="entry name" value="ABC_NikE_OppD_transporters"/>
    <property type="match status" value="2"/>
</dbReference>
<dbReference type="Gene3D" id="3.40.50.300">
    <property type="entry name" value="P-loop containing nucleotide triphosphate hydrolases"/>
    <property type="match status" value="2"/>
</dbReference>
<dbReference type="SMART" id="SM00382">
    <property type="entry name" value="AAA"/>
    <property type="match status" value="2"/>
</dbReference>
<evidence type="ECO:0000256" key="11">
    <source>
        <dbReference type="ARBA" id="ARBA00023136"/>
    </source>
</evidence>
<keyword evidence="4" id="KW-1003">Cell membrane</keyword>
<dbReference type="FunFam" id="3.40.50.300:FF:000016">
    <property type="entry name" value="Oligopeptide ABC transporter ATP-binding component"/>
    <property type="match status" value="2"/>
</dbReference>
<comment type="similarity">
    <text evidence="13">Belongs to the ABC transporter superfamily. Glutathione importer (TC 3.A.1.5.11) family.</text>
</comment>
<keyword evidence="8" id="KW-0378">Hydrolase</keyword>
<comment type="function">
    <text evidence="12">Part of the ABC transporter complex GsiABCD involved in glutathione import. Responsible for energy coupling to the transport system.</text>
</comment>
<dbReference type="InterPro" id="IPR003439">
    <property type="entry name" value="ABC_transporter-like_ATP-bd"/>
</dbReference>
<evidence type="ECO:0000256" key="5">
    <source>
        <dbReference type="ARBA" id="ARBA00022519"/>
    </source>
</evidence>
<dbReference type="SUPFAM" id="SSF52540">
    <property type="entry name" value="P-loop containing nucleoside triphosphate hydrolases"/>
    <property type="match status" value="2"/>
</dbReference>
<evidence type="ECO:0000256" key="10">
    <source>
        <dbReference type="ARBA" id="ARBA00022967"/>
    </source>
</evidence>
<keyword evidence="7" id="KW-0547">Nucleotide-binding</keyword>
<dbReference type="PANTHER" id="PTHR43776">
    <property type="entry name" value="TRANSPORT ATP-BINDING PROTEIN"/>
    <property type="match status" value="1"/>
</dbReference>
<dbReference type="Pfam" id="PF00005">
    <property type="entry name" value="ABC_tran"/>
    <property type="match status" value="2"/>
</dbReference>
<accession>A0A0D0JD10</accession>
<feature type="domain" description="ABC transporter" evidence="17">
    <location>
        <begin position="19"/>
        <end position="269"/>
    </location>
</feature>
<comment type="catalytic activity">
    <reaction evidence="16">
        <text>glutathione(out) + ATP + H2O = glutathione(in) + ADP + phosphate + H(+)</text>
        <dbReference type="Rhea" id="RHEA:29791"/>
        <dbReference type="ChEBI" id="CHEBI:15377"/>
        <dbReference type="ChEBI" id="CHEBI:15378"/>
        <dbReference type="ChEBI" id="CHEBI:30616"/>
        <dbReference type="ChEBI" id="CHEBI:43474"/>
        <dbReference type="ChEBI" id="CHEBI:57925"/>
        <dbReference type="ChEBI" id="CHEBI:456216"/>
        <dbReference type="EC" id="7.4.2.10"/>
    </reaction>
</comment>
<dbReference type="GO" id="GO:0015833">
    <property type="term" value="P:peptide transport"/>
    <property type="evidence" value="ECO:0007669"/>
    <property type="project" value="InterPro"/>
</dbReference>
<dbReference type="GO" id="GO:0005886">
    <property type="term" value="C:plasma membrane"/>
    <property type="evidence" value="ECO:0007669"/>
    <property type="project" value="UniProtKB-SubCell"/>
</dbReference>
<dbReference type="InterPro" id="IPR013563">
    <property type="entry name" value="Oligopep_ABC_C"/>
</dbReference>
<comment type="caution">
    <text evidence="18">The sequence shown here is derived from an EMBL/GenBank/DDBJ whole genome shotgun (WGS) entry which is preliminary data.</text>
</comment>
<dbReference type="InterPro" id="IPR050319">
    <property type="entry name" value="ABC_transp_ATP-bind"/>
</dbReference>
<evidence type="ECO:0000259" key="17">
    <source>
        <dbReference type="PROSITE" id="PS50893"/>
    </source>
</evidence>
<keyword evidence="10" id="KW-1278">Translocase</keyword>
<dbReference type="OrthoDB" id="9802264at2"/>
<dbReference type="Pfam" id="PF08352">
    <property type="entry name" value="oligo_HPY"/>
    <property type="match status" value="2"/>
</dbReference>
<evidence type="ECO:0000256" key="15">
    <source>
        <dbReference type="ARBA" id="ARBA00041187"/>
    </source>
</evidence>
<keyword evidence="9 18" id="KW-0067">ATP-binding</keyword>
<dbReference type="GO" id="GO:0016887">
    <property type="term" value="F:ATP hydrolysis activity"/>
    <property type="evidence" value="ECO:0007669"/>
    <property type="project" value="InterPro"/>
</dbReference>
<evidence type="ECO:0000313" key="19">
    <source>
        <dbReference type="Proteomes" id="UP000035017"/>
    </source>
</evidence>
<dbReference type="PANTHER" id="PTHR43776:SF15">
    <property type="entry name" value="GLUTATHIONE IMPORT ATP-BINDING PROTEIN GSIA"/>
    <property type="match status" value="1"/>
</dbReference>
<evidence type="ECO:0000256" key="12">
    <source>
        <dbReference type="ARBA" id="ARBA00037530"/>
    </source>
</evidence>
<dbReference type="GO" id="GO:0055085">
    <property type="term" value="P:transmembrane transport"/>
    <property type="evidence" value="ECO:0007669"/>
    <property type="project" value="UniProtKB-ARBA"/>
</dbReference>
<evidence type="ECO:0000313" key="18">
    <source>
        <dbReference type="EMBL" id="KIQ03847.1"/>
    </source>
</evidence>
<dbReference type="AlphaFoldDB" id="A0A0D0JD10"/>
<evidence type="ECO:0000256" key="13">
    <source>
        <dbReference type="ARBA" id="ARBA00038416"/>
    </source>
</evidence>
<proteinExistence type="inferred from homology"/>
<evidence type="ECO:0000256" key="6">
    <source>
        <dbReference type="ARBA" id="ARBA00022737"/>
    </source>
</evidence>
<dbReference type="PROSITE" id="PS00211">
    <property type="entry name" value="ABC_TRANSPORTER_1"/>
    <property type="match status" value="2"/>
</dbReference>
<sequence>MTILAQTTPIAPQTTDPILSVENLRTSFVVDGKWKPVVRDISFTVAPGETVAIVGESGSGKSVTSLSIMRLLQPDTSRIEGKVMLGGRNLLALPEHEMRKVRGNEVAMIFQEPMTSLNPLFTIGDQISEALLCHEPMSKREAKAETIRILEKVRIPSAASRFDEYPHRFSGGMRQRVMIAMALATKPKLLIADEPTTALDVTIQGQILDLIKTLQEEEGTSVLFITHDMGVVAEIADRTVVMYQGEQVETGATADIFHRGQHPYTRALLSAVPVLGSMRDYQRPRRFPVVDVLTGESDIPVEVGDTVAKGQPVLQVKNLTKHFDIHSGLFGSIAGRVHAVENVSFDLHAGETLSLVGESGCGKSTTGRAIMRLIEPGSGSVMVEGREVLTLDKKAMREMRKSVQMIFQDPFASLNPRMTVGAAIAEPFLEHRMGDKKQAKDVVADMLVKVGLTPDMAKRYPHEFSGGQRQRVCIARALALQPKVIVADESVSALDVSIKAQVINLMLDLQEKLDLAFLFISHDMAVVERVSHRVAVMYLGAIVEIGPRVAVFGNPQHPYTKRLMSAVPVPDPDRRRVKSAGAAEELKSPIRPVDYEIVLPRFREVSPGHLVAET</sequence>
<dbReference type="GO" id="GO:0005524">
    <property type="term" value="F:ATP binding"/>
    <property type="evidence" value="ECO:0007669"/>
    <property type="project" value="UniProtKB-KW"/>
</dbReference>
<dbReference type="PROSITE" id="PS50893">
    <property type="entry name" value="ABC_TRANSPORTER_2"/>
    <property type="match status" value="2"/>
</dbReference>
<evidence type="ECO:0000256" key="3">
    <source>
        <dbReference type="ARBA" id="ARBA00022448"/>
    </source>
</evidence>
<comment type="subcellular location">
    <subcellularLocation>
        <location evidence="1">Cell inner membrane</location>
        <topology evidence="1">Peripheral membrane protein</topology>
    </subcellularLocation>
</comment>
<evidence type="ECO:0000256" key="1">
    <source>
        <dbReference type="ARBA" id="ARBA00004417"/>
    </source>
</evidence>
<gene>
    <name evidence="18" type="ORF">RU07_07615</name>
</gene>
<keyword evidence="11" id="KW-0472">Membrane</keyword>
<dbReference type="InterPro" id="IPR027417">
    <property type="entry name" value="P-loop_NTPase"/>
</dbReference>
<dbReference type="EC" id="7.4.2.10" evidence="14"/>
<evidence type="ECO:0000256" key="8">
    <source>
        <dbReference type="ARBA" id="ARBA00022801"/>
    </source>
</evidence>
<name>A0A0D0JD10_AGRTU</name>
<keyword evidence="5" id="KW-0997">Cell inner membrane</keyword>
<keyword evidence="6" id="KW-0677">Repeat</keyword>
<evidence type="ECO:0000256" key="4">
    <source>
        <dbReference type="ARBA" id="ARBA00022475"/>
    </source>
</evidence>
<dbReference type="EMBL" id="JXQV01000006">
    <property type="protein sequence ID" value="KIQ03847.1"/>
    <property type="molecule type" value="Genomic_DNA"/>
</dbReference>
<evidence type="ECO:0000256" key="7">
    <source>
        <dbReference type="ARBA" id="ARBA00022741"/>
    </source>
</evidence>
<dbReference type="InterPro" id="IPR003593">
    <property type="entry name" value="AAA+_ATPase"/>
</dbReference>
<dbReference type="InterPro" id="IPR017871">
    <property type="entry name" value="ABC_transporter-like_CS"/>
</dbReference>